<dbReference type="AlphaFoldDB" id="A0A7S7KN05"/>
<protein>
    <submittedName>
        <fullName evidence="9">Putative FMN/FAD exporter YeeO</fullName>
    </submittedName>
</protein>
<gene>
    <name evidence="9" type="primary">yeeO</name>
    <name evidence="9" type="ORF">BACVE_000560</name>
</gene>
<feature type="transmembrane region" description="Helical" evidence="8">
    <location>
        <begin position="361"/>
        <end position="383"/>
    </location>
</feature>
<evidence type="ECO:0000313" key="9">
    <source>
        <dbReference type="EMBL" id="QOY25631.1"/>
    </source>
</evidence>
<evidence type="ECO:0000256" key="5">
    <source>
        <dbReference type="ARBA" id="ARBA00022692"/>
    </source>
</evidence>
<reference evidence="10" key="1">
    <citation type="submission" date="2020-10" db="EMBL/GenBank/DDBJ databases">
        <title>Complete genome sequence of Bacillus velezensis NST6.</title>
        <authorList>
            <person name="Choi J."/>
        </authorList>
    </citation>
    <scope>NUCLEOTIDE SEQUENCE [LARGE SCALE GENOMIC DNA]</scope>
    <source>
        <strain evidence="10">NST6</strain>
    </source>
</reference>
<dbReference type="InterPro" id="IPR047135">
    <property type="entry name" value="YsiQ"/>
</dbReference>
<dbReference type="PANTHER" id="PTHR42925">
    <property type="entry name" value="MULTIDRUG AND TOXIN EFFLUX PROTEIN MATE FAMILY"/>
    <property type="match status" value="1"/>
</dbReference>
<dbReference type="GO" id="GO:0015297">
    <property type="term" value="F:antiporter activity"/>
    <property type="evidence" value="ECO:0007669"/>
    <property type="project" value="InterPro"/>
</dbReference>
<feature type="transmembrane region" description="Helical" evidence="8">
    <location>
        <begin position="298"/>
        <end position="317"/>
    </location>
</feature>
<feature type="transmembrane region" description="Helical" evidence="8">
    <location>
        <begin position="268"/>
        <end position="286"/>
    </location>
</feature>
<dbReference type="CDD" id="cd13134">
    <property type="entry name" value="MATE_like_8"/>
    <property type="match status" value="1"/>
</dbReference>
<evidence type="ECO:0000256" key="2">
    <source>
        <dbReference type="ARBA" id="ARBA00010199"/>
    </source>
</evidence>
<keyword evidence="4" id="KW-1003">Cell membrane</keyword>
<dbReference type="EMBL" id="CP063687">
    <property type="protein sequence ID" value="QOY25631.1"/>
    <property type="molecule type" value="Genomic_DNA"/>
</dbReference>
<dbReference type="Pfam" id="PF01554">
    <property type="entry name" value="MatE"/>
    <property type="match status" value="2"/>
</dbReference>
<dbReference type="NCBIfam" id="TIGR00797">
    <property type="entry name" value="matE"/>
    <property type="match status" value="1"/>
</dbReference>
<feature type="transmembrane region" description="Helical" evidence="8">
    <location>
        <begin position="182"/>
        <end position="201"/>
    </location>
</feature>
<evidence type="ECO:0000256" key="4">
    <source>
        <dbReference type="ARBA" id="ARBA00022475"/>
    </source>
</evidence>
<feature type="transmembrane region" description="Helical" evidence="8">
    <location>
        <begin position="430"/>
        <end position="449"/>
    </location>
</feature>
<dbReference type="Proteomes" id="UP000587477">
    <property type="component" value="Chromosome"/>
</dbReference>
<feature type="transmembrane region" description="Helical" evidence="8">
    <location>
        <begin position="108"/>
        <end position="129"/>
    </location>
</feature>
<keyword evidence="5 8" id="KW-0812">Transmembrane</keyword>
<dbReference type="GO" id="GO:0042910">
    <property type="term" value="F:xenobiotic transmembrane transporter activity"/>
    <property type="evidence" value="ECO:0007669"/>
    <property type="project" value="InterPro"/>
</dbReference>
<sequence>MILSGKGLKEMKQAILKRAAFKQSSDHKLSLYALTWPIFIEVSLYMFMGNADTLMLSQYSDNSVAAVGVSNQILNLIIVMFSFIATGTTIVISQFLGSKQKKEAQEVAYVSIGANFVISLAISAAIFFAAVPLLHVMGLSNELMPDAKVFLQVVGGLSFIQALIMTFSAILKSYGHTKDTMFVTIGMNILNIAGNFLVIFGPLGLPVLGVAGVAMSTSFARIIGLIAMIVIVKKRIGLGLTWQKIFHVHKEHLRKLLKIGIPSAGEQLSYNISQMVVTYFIAIMGAQALTTKVYTQNITMFILLFGTAISQGTQILIGRYIGAKRFDDAYDRCMKSLYWALGIAALTSVIMTLFSKQLIGIFTSSPDIIATASMLIAMTIILEPGRSFNVIIINSLRAAGDAKFPVYMAMISMWGIGLPLAYLFGIHFGLGLMGIWISFIADEWVRGILMYRRWRSRIWIQKGIA</sequence>
<name>A0A7S7KN05_BACVE</name>
<dbReference type="PANTHER" id="PTHR42925:SF1">
    <property type="entry name" value="VIRULENCE FACTOR MVIN"/>
    <property type="match status" value="1"/>
</dbReference>
<dbReference type="PIRSF" id="PIRSF006603">
    <property type="entry name" value="DinF"/>
    <property type="match status" value="1"/>
</dbReference>
<feature type="transmembrane region" description="Helical" evidence="8">
    <location>
        <begin position="207"/>
        <end position="232"/>
    </location>
</feature>
<feature type="transmembrane region" description="Helical" evidence="8">
    <location>
        <begin position="73"/>
        <end position="96"/>
    </location>
</feature>
<keyword evidence="3" id="KW-0813">Transport</keyword>
<evidence type="ECO:0000256" key="3">
    <source>
        <dbReference type="ARBA" id="ARBA00022448"/>
    </source>
</evidence>
<dbReference type="InterPro" id="IPR048279">
    <property type="entry name" value="MdtK-like"/>
</dbReference>
<organism evidence="9 10">
    <name type="scientific">Bacillus velezensis</name>
    <dbReference type="NCBI Taxonomy" id="492670"/>
    <lineage>
        <taxon>Bacteria</taxon>
        <taxon>Bacillati</taxon>
        <taxon>Bacillota</taxon>
        <taxon>Bacilli</taxon>
        <taxon>Bacillales</taxon>
        <taxon>Bacillaceae</taxon>
        <taxon>Bacillus</taxon>
        <taxon>Bacillus amyloliquefaciens group</taxon>
    </lineage>
</organism>
<feature type="transmembrane region" description="Helical" evidence="8">
    <location>
        <begin position="29"/>
        <end position="48"/>
    </location>
</feature>
<keyword evidence="6 8" id="KW-1133">Transmembrane helix</keyword>
<evidence type="ECO:0000256" key="6">
    <source>
        <dbReference type="ARBA" id="ARBA00022989"/>
    </source>
</evidence>
<dbReference type="InterPro" id="IPR002528">
    <property type="entry name" value="MATE_fam"/>
</dbReference>
<feature type="transmembrane region" description="Helical" evidence="8">
    <location>
        <begin position="149"/>
        <end position="170"/>
    </location>
</feature>
<feature type="transmembrane region" description="Helical" evidence="8">
    <location>
        <begin position="337"/>
        <end position="355"/>
    </location>
</feature>
<feature type="transmembrane region" description="Helical" evidence="8">
    <location>
        <begin position="404"/>
        <end position="424"/>
    </location>
</feature>
<accession>A0A7S7KN05</accession>
<comment type="similarity">
    <text evidence="2">Belongs to the multi antimicrobial extrusion (MATE) (TC 2.A.66.1) family.</text>
</comment>
<comment type="subcellular location">
    <subcellularLocation>
        <location evidence="1">Cell membrane</location>
        <topology evidence="1">Multi-pass membrane protein</topology>
    </subcellularLocation>
</comment>
<evidence type="ECO:0000256" key="8">
    <source>
        <dbReference type="SAM" id="Phobius"/>
    </source>
</evidence>
<evidence type="ECO:0000313" key="10">
    <source>
        <dbReference type="Proteomes" id="UP000587477"/>
    </source>
</evidence>
<proteinExistence type="inferred from homology"/>
<dbReference type="GO" id="GO:0005886">
    <property type="term" value="C:plasma membrane"/>
    <property type="evidence" value="ECO:0007669"/>
    <property type="project" value="UniProtKB-SubCell"/>
</dbReference>
<evidence type="ECO:0000256" key="1">
    <source>
        <dbReference type="ARBA" id="ARBA00004651"/>
    </source>
</evidence>
<evidence type="ECO:0000256" key="7">
    <source>
        <dbReference type="ARBA" id="ARBA00023136"/>
    </source>
</evidence>
<keyword evidence="7 8" id="KW-0472">Membrane</keyword>